<reference evidence="2" key="1">
    <citation type="submission" date="2022-12" db="EMBL/GenBank/DDBJ databases">
        <authorList>
            <person name="Webb A."/>
        </authorList>
    </citation>
    <scope>NUCLEOTIDE SEQUENCE</scope>
    <source>
        <strain evidence="2">Hp1</strain>
    </source>
</reference>
<feature type="region of interest" description="Disordered" evidence="1">
    <location>
        <begin position="1"/>
        <end position="75"/>
    </location>
</feature>
<dbReference type="AlphaFoldDB" id="A0AAV0TY74"/>
<protein>
    <submittedName>
        <fullName evidence="2">Uncharacterized protein</fullName>
    </submittedName>
</protein>
<keyword evidence="3" id="KW-1185">Reference proteome</keyword>
<evidence type="ECO:0000313" key="2">
    <source>
        <dbReference type="EMBL" id="CAI5729446.1"/>
    </source>
</evidence>
<name>A0AAV0TY74_HYABA</name>
<sequence length="235" mass="25687">MRSASSAPPPDRQSHWPVTATRTHCSASSTLPHDDVPRTSLDAATDSTAHRARRESLCLPTDARDSSSDAHDVRANRWTTSATSTKSVTWSTITVHEFGVGVGGSAIATKGGPPIGLAETPEFTWTTNVGEMAECSEGVHRFSPSQRTRLLQAAGVPDDLITRHAREANIILSSRRRSKKMCCDERTGLEAEQERGDKETSRERLVCKRGAEQAGLEYPCAVYLQRPRMIPVNYA</sequence>
<evidence type="ECO:0000256" key="1">
    <source>
        <dbReference type="SAM" id="MobiDB-lite"/>
    </source>
</evidence>
<feature type="compositionally biased region" description="Polar residues" evidence="1">
    <location>
        <begin position="20"/>
        <end position="31"/>
    </location>
</feature>
<dbReference type="Proteomes" id="UP001162031">
    <property type="component" value="Unassembled WGS sequence"/>
</dbReference>
<dbReference type="EMBL" id="CANTFL010000988">
    <property type="protein sequence ID" value="CAI5729446.1"/>
    <property type="molecule type" value="Genomic_DNA"/>
</dbReference>
<proteinExistence type="predicted"/>
<feature type="compositionally biased region" description="Basic and acidic residues" evidence="1">
    <location>
        <begin position="62"/>
        <end position="75"/>
    </location>
</feature>
<comment type="caution">
    <text evidence="2">The sequence shown here is derived from an EMBL/GenBank/DDBJ whole genome shotgun (WGS) entry which is preliminary data.</text>
</comment>
<evidence type="ECO:0000313" key="3">
    <source>
        <dbReference type="Proteomes" id="UP001162031"/>
    </source>
</evidence>
<accession>A0AAV0TY74</accession>
<organism evidence="2 3">
    <name type="scientific">Hyaloperonospora brassicae</name>
    <name type="common">Brassica downy mildew</name>
    <name type="synonym">Peronospora brassicae</name>
    <dbReference type="NCBI Taxonomy" id="162125"/>
    <lineage>
        <taxon>Eukaryota</taxon>
        <taxon>Sar</taxon>
        <taxon>Stramenopiles</taxon>
        <taxon>Oomycota</taxon>
        <taxon>Peronosporomycetes</taxon>
        <taxon>Peronosporales</taxon>
        <taxon>Peronosporaceae</taxon>
        <taxon>Hyaloperonospora</taxon>
    </lineage>
</organism>
<gene>
    <name evidence="2" type="ORF">HBR001_LOCUS4563</name>
</gene>